<dbReference type="Proteomes" id="UP000078348">
    <property type="component" value="Unassembled WGS sequence"/>
</dbReference>
<evidence type="ECO:0000313" key="2">
    <source>
        <dbReference type="Proteomes" id="UP000078348"/>
    </source>
</evidence>
<accession>A0A196SAH3</accession>
<protein>
    <submittedName>
        <fullName evidence="1">Uncharacterized protein</fullName>
    </submittedName>
</protein>
<dbReference type="AlphaFoldDB" id="A0A196SAH3"/>
<reference evidence="1 2" key="1">
    <citation type="submission" date="2016-05" db="EMBL/GenBank/DDBJ databases">
        <title>Nuclear genome of Blastocystis sp. subtype 1 NandII.</title>
        <authorList>
            <person name="Gentekaki E."/>
            <person name="Curtis B."/>
            <person name="Stairs C."/>
            <person name="Eme L."/>
            <person name="Herman E."/>
            <person name="Klimes V."/>
            <person name="Arias M.C."/>
            <person name="Elias M."/>
            <person name="Hilliou F."/>
            <person name="Klute M."/>
            <person name="Malik S.-B."/>
            <person name="Pightling A."/>
            <person name="Rachubinski R."/>
            <person name="Salas D."/>
            <person name="Schlacht A."/>
            <person name="Suga H."/>
            <person name="Archibald J."/>
            <person name="Ball S.G."/>
            <person name="Clark G."/>
            <person name="Dacks J."/>
            <person name="Van Der Giezen M."/>
            <person name="Tsaousis A."/>
            <person name="Roger A."/>
        </authorList>
    </citation>
    <scope>NUCLEOTIDE SEQUENCE [LARGE SCALE GENOMIC DNA]</scope>
    <source>
        <strain evidence="2">ATCC 50177 / NandII</strain>
    </source>
</reference>
<proteinExistence type="predicted"/>
<name>A0A196SAH3_BLAHN</name>
<sequence length="225" mass="26093">MDYHYEIESWLSRCSPLVVEVGRGSGFHHRLHALFYQYRMKENQIELLLLFQGRPTTNRFSPLTSFFTNTMGRLLRGHSATIRRLLYQRICFSASLRQDEPPWVVIEWSQSDDIWSRKEQAGSPSSMVLCGTYWGWKREGDHPIIFIDPFLHIHSRCPDDYAAFAMPMNTVAIREGGVKDANEYARHLPPSVGLLQAPDALLHWRQNRVTIFPTDPFQLNSPGMK</sequence>
<gene>
    <name evidence="1" type="ORF">AV274_5292</name>
</gene>
<evidence type="ECO:0000313" key="1">
    <source>
        <dbReference type="EMBL" id="OAO12999.1"/>
    </source>
</evidence>
<keyword evidence="2" id="KW-1185">Reference proteome</keyword>
<dbReference type="EMBL" id="LXWW01000479">
    <property type="protein sequence ID" value="OAO12999.1"/>
    <property type="molecule type" value="Genomic_DNA"/>
</dbReference>
<organism evidence="1 2">
    <name type="scientific">Blastocystis sp. subtype 1 (strain ATCC 50177 / NandII)</name>
    <dbReference type="NCBI Taxonomy" id="478820"/>
    <lineage>
        <taxon>Eukaryota</taxon>
        <taxon>Sar</taxon>
        <taxon>Stramenopiles</taxon>
        <taxon>Bigyra</taxon>
        <taxon>Opalozoa</taxon>
        <taxon>Opalinata</taxon>
        <taxon>Blastocystidae</taxon>
        <taxon>Blastocystis</taxon>
    </lineage>
</organism>
<comment type="caution">
    <text evidence="1">The sequence shown here is derived from an EMBL/GenBank/DDBJ whole genome shotgun (WGS) entry which is preliminary data.</text>
</comment>